<dbReference type="Proteomes" id="UP000027222">
    <property type="component" value="Unassembled WGS sequence"/>
</dbReference>
<dbReference type="EMBL" id="KL142451">
    <property type="protein sequence ID" value="KDR65395.1"/>
    <property type="molecule type" value="Genomic_DNA"/>
</dbReference>
<organism evidence="2 3">
    <name type="scientific">Galerina marginata (strain CBS 339.88)</name>
    <dbReference type="NCBI Taxonomy" id="685588"/>
    <lineage>
        <taxon>Eukaryota</taxon>
        <taxon>Fungi</taxon>
        <taxon>Dikarya</taxon>
        <taxon>Basidiomycota</taxon>
        <taxon>Agaricomycotina</taxon>
        <taxon>Agaricomycetes</taxon>
        <taxon>Agaricomycetidae</taxon>
        <taxon>Agaricales</taxon>
        <taxon>Agaricineae</taxon>
        <taxon>Strophariaceae</taxon>
        <taxon>Galerina</taxon>
    </lineage>
</organism>
<evidence type="ECO:0000313" key="3">
    <source>
        <dbReference type="Proteomes" id="UP000027222"/>
    </source>
</evidence>
<dbReference type="HOGENOM" id="CLU_666594_0_0_1"/>
<reference evidence="3" key="1">
    <citation type="journal article" date="2014" name="Proc. Natl. Acad. Sci. U.S.A.">
        <title>Extensive sampling of basidiomycete genomes demonstrates inadequacy of the white-rot/brown-rot paradigm for wood decay fungi.</title>
        <authorList>
            <person name="Riley R."/>
            <person name="Salamov A.A."/>
            <person name="Brown D.W."/>
            <person name="Nagy L.G."/>
            <person name="Floudas D."/>
            <person name="Held B.W."/>
            <person name="Levasseur A."/>
            <person name="Lombard V."/>
            <person name="Morin E."/>
            <person name="Otillar R."/>
            <person name="Lindquist E.A."/>
            <person name="Sun H."/>
            <person name="LaButti K.M."/>
            <person name="Schmutz J."/>
            <person name="Jabbour D."/>
            <person name="Luo H."/>
            <person name="Baker S.E."/>
            <person name="Pisabarro A.G."/>
            <person name="Walton J.D."/>
            <person name="Blanchette R.A."/>
            <person name="Henrissat B."/>
            <person name="Martin F."/>
            <person name="Cullen D."/>
            <person name="Hibbett D.S."/>
            <person name="Grigoriev I.V."/>
        </authorList>
    </citation>
    <scope>NUCLEOTIDE SEQUENCE [LARGE SCALE GENOMIC DNA]</scope>
    <source>
        <strain evidence="3">CBS 339.88</strain>
    </source>
</reference>
<protein>
    <submittedName>
        <fullName evidence="2">Uncharacterized protein</fullName>
    </submittedName>
</protein>
<feature type="compositionally biased region" description="Polar residues" evidence="1">
    <location>
        <begin position="28"/>
        <end position="37"/>
    </location>
</feature>
<keyword evidence="3" id="KW-1185">Reference proteome</keyword>
<evidence type="ECO:0000313" key="2">
    <source>
        <dbReference type="EMBL" id="KDR65395.1"/>
    </source>
</evidence>
<accession>A0A067S3H9</accession>
<feature type="non-terminal residue" evidence="2">
    <location>
        <position position="413"/>
    </location>
</feature>
<evidence type="ECO:0000256" key="1">
    <source>
        <dbReference type="SAM" id="MobiDB-lite"/>
    </source>
</evidence>
<feature type="region of interest" description="Disordered" evidence="1">
    <location>
        <begin position="1"/>
        <end position="63"/>
    </location>
</feature>
<gene>
    <name evidence="2" type="ORF">GALMADRAFT_217574</name>
</gene>
<dbReference type="OrthoDB" id="4062651at2759"/>
<sequence length="413" mass="46160">MSYPPRVPITSNAPPSTGGLHVSSSSSNYNLFQSGRSSVHRSDLSAEGHPQTPPSAQSSARSTHFDHIISTAPLPESSFLMAPPSQTSLGSLHPSHVFGQVGAHQVTSLWSHSSYEASAEYSHDKTYANTIQLGRLTASIKEMITELRDIPNAYTFVGPSHPYKTGPDMSYLHPVHILPIQIDAANKIDPFKAVSIIETAEFNLPTYGEMAAMPEFRREFEKLDKYEDIPTEVMMRLETIRDEITTVANEIRHGPLSPTPSTFALGYNWHARQLDDNLAIMCHRPAYRRPKVPLKLKHVSFSKFFHVLYDPSPTGDELQELRVASDELGGVLNSHPKSQKELADTLMPVWRTILPNSGERLWRRGVRIKGDRGFVEDLYCEQDGTPHVVICCRVDPGSSGDSYMRLCRLYDTY</sequence>
<name>A0A067S3H9_GALM3</name>
<proteinExistence type="predicted"/>
<dbReference type="AlphaFoldDB" id="A0A067S3H9"/>